<evidence type="ECO:0000256" key="5">
    <source>
        <dbReference type="ARBA" id="ARBA00023242"/>
    </source>
</evidence>
<dbReference type="GO" id="GO:0005634">
    <property type="term" value="C:nucleus"/>
    <property type="evidence" value="ECO:0007669"/>
    <property type="project" value="UniProtKB-SubCell"/>
</dbReference>
<keyword evidence="8" id="KW-1185">Reference proteome</keyword>
<dbReference type="PANTHER" id="PTHR31920">
    <property type="entry name" value="B3 DOMAIN-CONTAINING"/>
    <property type="match status" value="1"/>
</dbReference>
<organism evidence="7 8">
    <name type="scientific">Cuscuta epithymum</name>
    <dbReference type="NCBI Taxonomy" id="186058"/>
    <lineage>
        <taxon>Eukaryota</taxon>
        <taxon>Viridiplantae</taxon>
        <taxon>Streptophyta</taxon>
        <taxon>Embryophyta</taxon>
        <taxon>Tracheophyta</taxon>
        <taxon>Spermatophyta</taxon>
        <taxon>Magnoliopsida</taxon>
        <taxon>eudicotyledons</taxon>
        <taxon>Gunneridae</taxon>
        <taxon>Pentapetalae</taxon>
        <taxon>asterids</taxon>
        <taxon>lamiids</taxon>
        <taxon>Solanales</taxon>
        <taxon>Convolvulaceae</taxon>
        <taxon>Cuscuteae</taxon>
        <taxon>Cuscuta</taxon>
        <taxon>Cuscuta subgen. Cuscuta</taxon>
    </lineage>
</organism>
<keyword evidence="4" id="KW-0804">Transcription</keyword>
<evidence type="ECO:0000256" key="3">
    <source>
        <dbReference type="ARBA" id="ARBA00023125"/>
    </source>
</evidence>
<comment type="caution">
    <text evidence="7">The sequence shown here is derived from an EMBL/GenBank/DDBJ whole genome shotgun (WGS) entry which is preliminary data.</text>
</comment>
<dbReference type="InterPro" id="IPR003340">
    <property type="entry name" value="B3_DNA-bd"/>
</dbReference>
<dbReference type="PANTHER" id="PTHR31920:SF132">
    <property type="entry name" value="TF-B3 DOMAIN-CONTAINING PROTEIN"/>
    <property type="match status" value="1"/>
</dbReference>
<dbReference type="InterPro" id="IPR015300">
    <property type="entry name" value="DNA-bd_pseudobarrel_sf"/>
</dbReference>
<dbReference type="CDD" id="cd10017">
    <property type="entry name" value="B3_DNA"/>
    <property type="match status" value="1"/>
</dbReference>
<proteinExistence type="predicted"/>
<evidence type="ECO:0000256" key="4">
    <source>
        <dbReference type="ARBA" id="ARBA00023163"/>
    </source>
</evidence>
<keyword evidence="3" id="KW-0238">DNA-binding</keyword>
<dbReference type="Pfam" id="PF02362">
    <property type="entry name" value="B3"/>
    <property type="match status" value="1"/>
</dbReference>
<dbReference type="Gene3D" id="2.40.330.10">
    <property type="entry name" value="DNA-binding pseudobarrel domain"/>
    <property type="match status" value="1"/>
</dbReference>
<dbReference type="GO" id="GO:0003677">
    <property type="term" value="F:DNA binding"/>
    <property type="evidence" value="ECO:0007669"/>
    <property type="project" value="UniProtKB-KW"/>
</dbReference>
<comment type="subcellular location">
    <subcellularLocation>
        <location evidence="1">Nucleus</location>
    </subcellularLocation>
</comment>
<evidence type="ECO:0000259" key="6">
    <source>
        <dbReference type="PROSITE" id="PS50863"/>
    </source>
</evidence>
<evidence type="ECO:0000256" key="2">
    <source>
        <dbReference type="ARBA" id="ARBA00023015"/>
    </source>
</evidence>
<reference evidence="7" key="1">
    <citation type="submission" date="2022-07" db="EMBL/GenBank/DDBJ databases">
        <authorList>
            <person name="Macas J."/>
            <person name="Novak P."/>
            <person name="Neumann P."/>
        </authorList>
    </citation>
    <scope>NUCLEOTIDE SEQUENCE</scope>
</reference>
<dbReference type="EMBL" id="CAMAPF010000145">
    <property type="protein sequence ID" value="CAH9107631.1"/>
    <property type="molecule type" value="Genomic_DNA"/>
</dbReference>
<name>A0AAV0DT20_9ASTE</name>
<dbReference type="AlphaFoldDB" id="A0AAV0DT20"/>
<keyword evidence="2" id="KW-0805">Transcription regulation</keyword>
<protein>
    <recommendedName>
        <fullName evidence="6">TF-B3 domain-containing protein</fullName>
    </recommendedName>
</protein>
<evidence type="ECO:0000313" key="7">
    <source>
        <dbReference type="EMBL" id="CAH9107631.1"/>
    </source>
</evidence>
<evidence type="ECO:0000256" key="1">
    <source>
        <dbReference type="ARBA" id="ARBA00004123"/>
    </source>
</evidence>
<gene>
    <name evidence="7" type="ORF">CEPIT_LOCUS18062</name>
</gene>
<feature type="domain" description="TF-B3" evidence="6">
    <location>
        <begin position="16"/>
        <end position="114"/>
    </location>
</feature>
<dbReference type="InterPro" id="IPR050655">
    <property type="entry name" value="Plant_B3_domain"/>
</dbReference>
<sequence length="202" mass="23036">MAKNKESKKVTNVEVDHFYGTIGLDGDQEKMRVPMKLKKYMKKEKKGLSGKAILRSPSGRYRMVKVSLLADGLFLKKGWGEFYQENNLCENDCLLFRHDGDKTMIYDVQIFCTHGLMKPVASNFGEERVCEPWECNACRPVKDEILSYDDQPETYTHRRETDVSEATGIAAIDLEIPLVWPISMVMGGSNARQNEFKGKKLA</sequence>
<dbReference type="SUPFAM" id="SSF101936">
    <property type="entry name" value="DNA-binding pseudobarrel domain"/>
    <property type="match status" value="1"/>
</dbReference>
<dbReference type="PROSITE" id="PS50863">
    <property type="entry name" value="B3"/>
    <property type="match status" value="1"/>
</dbReference>
<evidence type="ECO:0000313" key="8">
    <source>
        <dbReference type="Proteomes" id="UP001152523"/>
    </source>
</evidence>
<accession>A0AAV0DT20</accession>
<keyword evidence="5" id="KW-0539">Nucleus</keyword>
<dbReference type="Proteomes" id="UP001152523">
    <property type="component" value="Unassembled WGS sequence"/>
</dbReference>